<gene>
    <name evidence="2" type="ordered locus">Aave_3348</name>
</gene>
<dbReference type="KEGG" id="aav:Aave_3348"/>
<dbReference type="EMBL" id="CP000512">
    <property type="protein sequence ID" value="ABM33906.1"/>
    <property type="molecule type" value="Genomic_DNA"/>
</dbReference>
<organism evidence="2 3">
    <name type="scientific">Paracidovorax citrulli (strain AAC00-1)</name>
    <name type="common">Acidovorax citrulli</name>
    <dbReference type="NCBI Taxonomy" id="397945"/>
    <lineage>
        <taxon>Bacteria</taxon>
        <taxon>Pseudomonadati</taxon>
        <taxon>Pseudomonadota</taxon>
        <taxon>Betaproteobacteria</taxon>
        <taxon>Burkholderiales</taxon>
        <taxon>Comamonadaceae</taxon>
        <taxon>Paracidovorax</taxon>
    </lineage>
</organism>
<evidence type="ECO:0000313" key="2">
    <source>
        <dbReference type="EMBL" id="ABM33906.1"/>
    </source>
</evidence>
<reference evidence="2 3" key="1">
    <citation type="submission" date="2006-12" db="EMBL/GenBank/DDBJ databases">
        <title>Complete sequence of Acidovorax avenae subsp. citrulli AAC00-1.</title>
        <authorList>
            <consortium name="US DOE Joint Genome Institute"/>
            <person name="Copeland A."/>
            <person name="Lucas S."/>
            <person name="Lapidus A."/>
            <person name="Barry K."/>
            <person name="Detter J.C."/>
            <person name="Glavina del Rio T."/>
            <person name="Dalin E."/>
            <person name="Tice H."/>
            <person name="Pitluck S."/>
            <person name="Kiss H."/>
            <person name="Brettin T."/>
            <person name="Bruce D."/>
            <person name="Han C."/>
            <person name="Tapia R."/>
            <person name="Gilna P."/>
            <person name="Schmutz J."/>
            <person name="Larimer F."/>
            <person name="Land M."/>
            <person name="Hauser L."/>
            <person name="Kyrpides N."/>
            <person name="Kim E."/>
            <person name="Stahl D."/>
            <person name="Richardson P."/>
        </authorList>
    </citation>
    <scope>NUCLEOTIDE SEQUENCE [LARGE SCALE GENOMIC DNA]</scope>
    <source>
        <strain evidence="2 3">AAC00-1</strain>
    </source>
</reference>
<dbReference type="HOGENOM" id="CLU_2178061_0_0_4"/>
<dbReference type="AlphaFoldDB" id="A1TSG8"/>
<name>A1TSG8_PARC0</name>
<sequence>MSAARMSASAADAASLRTAARNCRSKMSCTRALASASGPARRRYPRARRLGPATPQDRARRGPHDRCHDSIATVSSPLGRMARGSLLGLMGQVPPLQRQLAMRLAELER</sequence>
<feature type="region of interest" description="Disordered" evidence="1">
    <location>
        <begin position="1"/>
        <end position="71"/>
    </location>
</feature>
<feature type="compositionally biased region" description="Low complexity" evidence="1">
    <location>
        <begin position="1"/>
        <end position="21"/>
    </location>
</feature>
<evidence type="ECO:0000256" key="1">
    <source>
        <dbReference type="SAM" id="MobiDB-lite"/>
    </source>
</evidence>
<dbReference type="Proteomes" id="UP000002596">
    <property type="component" value="Chromosome"/>
</dbReference>
<accession>A1TSG8</accession>
<protein>
    <submittedName>
        <fullName evidence="2">Uncharacterized protein</fullName>
    </submittedName>
</protein>
<proteinExistence type="predicted"/>
<feature type="compositionally biased region" description="Basic residues" evidence="1">
    <location>
        <begin position="40"/>
        <end position="49"/>
    </location>
</feature>
<feature type="compositionally biased region" description="Basic and acidic residues" evidence="1">
    <location>
        <begin position="57"/>
        <end position="69"/>
    </location>
</feature>
<evidence type="ECO:0000313" key="3">
    <source>
        <dbReference type="Proteomes" id="UP000002596"/>
    </source>
</evidence>